<proteinExistence type="predicted"/>
<comment type="catalytic activity">
    <reaction evidence="1">
        <text>ATP + protein L-histidine = ADP + protein N-phospho-L-histidine.</text>
        <dbReference type="EC" id="2.7.13.3"/>
    </reaction>
</comment>
<dbReference type="InterPro" id="IPR015943">
    <property type="entry name" value="WD40/YVTN_repeat-like_dom_sf"/>
</dbReference>
<dbReference type="Gene3D" id="2.130.10.10">
    <property type="entry name" value="YVTN repeat-like/Quinoprotein amine dehydrogenase"/>
    <property type="match status" value="2"/>
</dbReference>
<evidence type="ECO:0000256" key="11">
    <source>
        <dbReference type="ARBA" id="ARBA00023163"/>
    </source>
</evidence>
<dbReference type="PROSITE" id="PS50110">
    <property type="entry name" value="RESPONSE_REGULATORY"/>
    <property type="match status" value="1"/>
</dbReference>
<dbReference type="InterPro" id="IPR036097">
    <property type="entry name" value="HisK_dim/P_sf"/>
</dbReference>
<evidence type="ECO:0000256" key="3">
    <source>
        <dbReference type="ARBA" id="ARBA00022553"/>
    </source>
</evidence>
<dbReference type="InterPro" id="IPR001789">
    <property type="entry name" value="Sig_transdc_resp-reg_receiver"/>
</dbReference>
<dbReference type="InterPro" id="IPR018062">
    <property type="entry name" value="HTH_AraC-typ_CS"/>
</dbReference>
<dbReference type="InterPro" id="IPR003594">
    <property type="entry name" value="HATPase_dom"/>
</dbReference>
<dbReference type="SUPFAM" id="SSF47384">
    <property type="entry name" value="Homodimeric domain of signal transducing histidine kinase"/>
    <property type="match status" value="1"/>
</dbReference>
<dbReference type="EMBL" id="SUKA01000001">
    <property type="protein sequence ID" value="TJY67881.1"/>
    <property type="molecule type" value="Genomic_DNA"/>
</dbReference>
<evidence type="ECO:0000313" key="19">
    <source>
        <dbReference type="Proteomes" id="UP000309872"/>
    </source>
</evidence>
<keyword evidence="9" id="KW-0805">Transcription regulation</keyword>
<dbReference type="InterPro" id="IPR005467">
    <property type="entry name" value="His_kinase_dom"/>
</dbReference>
<sequence>MKRAASYCLSLVSILFFYCFSFAQEIGITSVGVEHELPSLTVNRTFQDSDGFIWFATAQGFSRFDAFNVLNFKLKNNDGNLIADQNITSISEVKGLLLLATQNGLYMMDKRSYAVLPFPDRALENANITTIHIDGESNIWVGTLNAIYVYRPDLSLLKKYIHDPNNKNTIPSGTVSIIFEDRRGNMWMSVWSEGLFKLDKNKNRFISYPQLGLRNNPFKMLEDDHGQLWIATWGDGLFLFNPDDPKNLYQEVIIKNKRRTGKEELFYDMIQDRHKKYIWILSFSGVSTFAYTATGALKAIDQSSVFDNTSNIFNGIYQDRTGTLWLSIGGKGVSAIHFDRPNMRYFGFEQVKQRHGLSPILNMLYRDNDGQLWFNLERIGLGKFDPQKNIVYTYSNTSFKDLVAIRAVTSAFEVNNEIWVGSSYEPTISIFQKNDGAILLKRQINLLEGNPQAGIPLFFFADTHHNIWIATTNGILVQGKDDQELFAIQGIQDDITAISEDPDGSIWVATRSKGIYQLNPQKPWKANQRIGKHTPGLLTDHIETMSTDDRGNLWIGTKDARLLCYHIQQKKIDEFANSQLFSKNQLLDVICFDQTIWLSTTRNIYKINPTNKNIIEYTASDGLNVNMFAKRAYAVDRKNKSVYFGGYNGVVHFEHSDFVAEHTPRVIVSDIKINNQSAVLHSQNQKFDFYKQSLVLEPEDQNLEISFTSLEYSHPDKIRYAYKLEGIDKDWVYAPRERHFATYNNLGKGKYRFLIKSTDLNNKWNSAVTEITIKKKPAFYESNLAYLIYTLIVIVLIYYIITFALNRLKLRSDLRIAQIEKEKANELIQTKLSYFTNISHELLTPLTIISCLIDDVQITTKKNLSQYEKMRFNLNRLKRLLQQILDFRRVENKQMELRVNQGIISHFIEELCSVYFSPLAKRKNIHFDFPSHQPELEGYFDADKLDKILFNILSNAFKYTPDAGRVSLSYQSSSENGSTHLIVQIADTGVGISSEEIDRIFIPFYNNKRTTQKESNGIGLALTKELIEIHHGRITVDSVPQKGSCFTIRFPIDKDAYHETELQEVGEQFRSGLSLSSAIGESTDMEFALPDSEKQQLNLLLVEDNEDLRQTVSNVLSKNYNIYQATQGEEALTLLRKHEIDIVISDIMMPVMDGLTLCKTIKKTDEINHIPVILLTAKNSIDDRIECYQAGADGYVSKPFELKVLEARIHSFVINKRTKQLDFKADRQVNISTLNHTPLDEKFLTKMLHIIEEHLSDSKFDVLVLGDKLGLSKSTLYRKMKVLLNLSPSEFIKNIRLKHACQMMDQDKSISVSEVAFATGFSDPRYFATCFKAEFGLTPSEYQKGGSLN</sequence>
<dbReference type="GO" id="GO:0005524">
    <property type="term" value="F:ATP binding"/>
    <property type="evidence" value="ECO:0007669"/>
    <property type="project" value="UniProtKB-KW"/>
</dbReference>
<keyword evidence="5" id="KW-0547">Nucleotide-binding</keyword>
<dbReference type="Pfam" id="PF02518">
    <property type="entry name" value="HATPase_c"/>
    <property type="match status" value="1"/>
</dbReference>
<feature type="signal peptide" evidence="14">
    <location>
        <begin position="1"/>
        <end position="23"/>
    </location>
</feature>
<dbReference type="SUPFAM" id="SSF63829">
    <property type="entry name" value="Calcium-dependent phosphotriesterase"/>
    <property type="match status" value="2"/>
</dbReference>
<dbReference type="Pfam" id="PF12833">
    <property type="entry name" value="HTH_18"/>
    <property type="match status" value="1"/>
</dbReference>
<dbReference type="SUPFAM" id="SSF52172">
    <property type="entry name" value="CheY-like"/>
    <property type="match status" value="1"/>
</dbReference>
<evidence type="ECO:0000256" key="13">
    <source>
        <dbReference type="SAM" id="Phobius"/>
    </source>
</evidence>
<evidence type="ECO:0000256" key="2">
    <source>
        <dbReference type="ARBA" id="ARBA00012438"/>
    </source>
</evidence>
<evidence type="ECO:0000256" key="7">
    <source>
        <dbReference type="ARBA" id="ARBA00022840"/>
    </source>
</evidence>
<dbReference type="PANTHER" id="PTHR43547:SF2">
    <property type="entry name" value="HYBRID SIGNAL TRANSDUCTION HISTIDINE KINASE C"/>
    <property type="match status" value="1"/>
</dbReference>
<dbReference type="Gene3D" id="1.10.287.130">
    <property type="match status" value="1"/>
</dbReference>
<keyword evidence="11" id="KW-0804">Transcription</keyword>
<dbReference type="RefSeq" id="WP_136818748.1">
    <property type="nucleotide sequence ID" value="NZ_BMJX01000001.1"/>
</dbReference>
<keyword evidence="14" id="KW-0732">Signal</keyword>
<dbReference type="GO" id="GO:0043565">
    <property type="term" value="F:sequence-specific DNA binding"/>
    <property type="evidence" value="ECO:0007669"/>
    <property type="project" value="InterPro"/>
</dbReference>
<evidence type="ECO:0000259" key="17">
    <source>
        <dbReference type="PROSITE" id="PS50110"/>
    </source>
</evidence>
<keyword evidence="4" id="KW-0808">Transferase</keyword>
<dbReference type="Pfam" id="PF07495">
    <property type="entry name" value="Y_Y_Y"/>
    <property type="match status" value="1"/>
</dbReference>
<dbReference type="Pfam" id="PF00072">
    <property type="entry name" value="Response_reg"/>
    <property type="match status" value="1"/>
</dbReference>
<dbReference type="OrthoDB" id="993208at2"/>
<keyword evidence="7" id="KW-0067">ATP-binding</keyword>
<evidence type="ECO:0000256" key="12">
    <source>
        <dbReference type="PROSITE-ProRule" id="PRU00169"/>
    </source>
</evidence>
<dbReference type="PROSITE" id="PS50109">
    <property type="entry name" value="HIS_KIN"/>
    <property type="match status" value="1"/>
</dbReference>
<dbReference type="SMART" id="SM00388">
    <property type="entry name" value="HisKA"/>
    <property type="match status" value="1"/>
</dbReference>
<dbReference type="FunFam" id="3.30.565.10:FF:000037">
    <property type="entry name" value="Hybrid sensor histidine kinase/response regulator"/>
    <property type="match status" value="1"/>
</dbReference>
<feature type="domain" description="Response regulatory" evidence="17">
    <location>
        <begin position="1098"/>
        <end position="1213"/>
    </location>
</feature>
<name>A0A4U0H7X8_9SPHI</name>
<dbReference type="CDD" id="cd17574">
    <property type="entry name" value="REC_OmpR"/>
    <property type="match status" value="1"/>
</dbReference>
<comment type="caution">
    <text evidence="18">The sequence shown here is derived from an EMBL/GenBank/DDBJ whole genome shotgun (WGS) entry which is preliminary data.</text>
</comment>
<organism evidence="18 19">
    <name type="scientific">Sphingobacterium alkalisoli</name>
    <dbReference type="NCBI Taxonomy" id="1874115"/>
    <lineage>
        <taxon>Bacteria</taxon>
        <taxon>Pseudomonadati</taxon>
        <taxon>Bacteroidota</taxon>
        <taxon>Sphingobacteriia</taxon>
        <taxon>Sphingobacteriales</taxon>
        <taxon>Sphingobacteriaceae</taxon>
        <taxon>Sphingobacterium</taxon>
    </lineage>
</organism>
<keyword evidence="8" id="KW-0902">Two-component regulatory system</keyword>
<dbReference type="Proteomes" id="UP000309872">
    <property type="component" value="Unassembled WGS sequence"/>
</dbReference>
<dbReference type="CDD" id="cd00082">
    <property type="entry name" value="HisKA"/>
    <property type="match status" value="1"/>
</dbReference>
<dbReference type="SUPFAM" id="SSF46689">
    <property type="entry name" value="Homeodomain-like"/>
    <property type="match status" value="1"/>
</dbReference>
<evidence type="ECO:0000313" key="18">
    <source>
        <dbReference type="EMBL" id="TJY67881.1"/>
    </source>
</evidence>
<evidence type="ECO:0000256" key="8">
    <source>
        <dbReference type="ARBA" id="ARBA00023012"/>
    </source>
</evidence>
<dbReference type="InterPro" id="IPR004358">
    <property type="entry name" value="Sig_transdc_His_kin-like_C"/>
</dbReference>
<evidence type="ECO:0000259" key="16">
    <source>
        <dbReference type="PROSITE" id="PS50109"/>
    </source>
</evidence>
<dbReference type="InterPro" id="IPR018060">
    <property type="entry name" value="HTH_AraC"/>
</dbReference>
<feature type="chain" id="PRO_5021006218" description="histidine kinase" evidence="14">
    <location>
        <begin position="24"/>
        <end position="1349"/>
    </location>
</feature>
<feature type="modified residue" description="4-aspartylphosphate" evidence="12">
    <location>
        <position position="1146"/>
    </location>
</feature>
<keyword evidence="10" id="KW-0238">DNA-binding</keyword>
<dbReference type="Gene3D" id="3.40.50.2300">
    <property type="match status" value="1"/>
</dbReference>
<reference evidence="18 19" key="1">
    <citation type="submission" date="2019-04" db="EMBL/GenBank/DDBJ databases">
        <title>Sphingobacterium olei sp. nov., isolated from oil-contaminated soil.</title>
        <authorList>
            <person name="Liu B."/>
        </authorList>
    </citation>
    <scope>NUCLEOTIDE SEQUENCE [LARGE SCALE GENOMIC DNA]</scope>
    <source>
        <strain evidence="18 19">Y3L14</strain>
    </source>
</reference>
<evidence type="ECO:0000256" key="1">
    <source>
        <dbReference type="ARBA" id="ARBA00000085"/>
    </source>
</evidence>
<dbReference type="SMART" id="SM00448">
    <property type="entry name" value="REC"/>
    <property type="match status" value="1"/>
</dbReference>
<dbReference type="SUPFAM" id="SSF55874">
    <property type="entry name" value="ATPase domain of HSP90 chaperone/DNA topoisomerase II/histidine kinase"/>
    <property type="match status" value="1"/>
</dbReference>
<dbReference type="Gene3D" id="1.10.10.60">
    <property type="entry name" value="Homeodomain-like"/>
    <property type="match status" value="1"/>
</dbReference>
<keyword evidence="13" id="KW-0472">Membrane</keyword>
<dbReference type="InterPro" id="IPR009057">
    <property type="entry name" value="Homeodomain-like_sf"/>
</dbReference>
<dbReference type="SMART" id="SM00342">
    <property type="entry name" value="HTH_ARAC"/>
    <property type="match status" value="1"/>
</dbReference>
<dbReference type="InterPro" id="IPR011006">
    <property type="entry name" value="CheY-like_superfamily"/>
</dbReference>
<dbReference type="PROSITE" id="PS00041">
    <property type="entry name" value="HTH_ARAC_FAMILY_1"/>
    <property type="match status" value="1"/>
</dbReference>
<evidence type="ECO:0000256" key="6">
    <source>
        <dbReference type="ARBA" id="ARBA00022777"/>
    </source>
</evidence>
<dbReference type="InterPro" id="IPR011123">
    <property type="entry name" value="Y_Y_Y"/>
</dbReference>
<dbReference type="InterPro" id="IPR011110">
    <property type="entry name" value="Reg_prop"/>
</dbReference>
<dbReference type="GO" id="GO:0000155">
    <property type="term" value="F:phosphorelay sensor kinase activity"/>
    <property type="evidence" value="ECO:0007669"/>
    <property type="project" value="InterPro"/>
</dbReference>
<dbReference type="InterPro" id="IPR036890">
    <property type="entry name" value="HATPase_C_sf"/>
</dbReference>
<feature type="domain" description="HTH araC/xylS-type" evidence="15">
    <location>
        <begin position="1245"/>
        <end position="1345"/>
    </location>
</feature>
<feature type="domain" description="Histidine kinase" evidence="16">
    <location>
        <begin position="837"/>
        <end position="1054"/>
    </location>
</feature>
<dbReference type="GO" id="GO:0003700">
    <property type="term" value="F:DNA-binding transcription factor activity"/>
    <property type="evidence" value="ECO:0007669"/>
    <property type="project" value="InterPro"/>
</dbReference>
<dbReference type="Gene3D" id="3.30.565.10">
    <property type="entry name" value="Histidine kinase-like ATPase, C-terminal domain"/>
    <property type="match status" value="1"/>
</dbReference>
<evidence type="ECO:0000256" key="4">
    <source>
        <dbReference type="ARBA" id="ARBA00022679"/>
    </source>
</evidence>
<keyword evidence="13" id="KW-1133">Transmembrane helix</keyword>
<evidence type="ECO:0000256" key="14">
    <source>
        <dbReference type="SAM" id="SignalP"/>
    </source>
</evidence>
<evidence type="ECO:0000256" key="10">
    <source>
        <dbReference type="ARBA" id="ARBA00023125"/>
    </source>
</evidence>
<evidence type="ECO:0000256" key="9">
    <source>
        <dbReference type="ARBA" id="ARBA00023015"/>
    </source>
</evidence>
<evidence type="ECO:0000256" key="5">
    <source>
        <dbReference type="ARBA" id="ARBA00022741"/>
    </source>
</evidence>
<dbReference type="SMART" id="SM00387">
    <property type="entry name" value="HATPase_c"/>
    <property type="match status" value="1"/>
</dbReference>
<dbReference type="InterPro" id="IPR013783">
    <property type="entry name" value="Ig-like_fold"/>
</dbReference>
<keyword evidence="13" id="KW-0812">Transmembrane</keyword>
<dbReference type="Pfam" id="PF07494">
    <property type="entry name" value="Reg_prop"/>
    <property type="match status" value="1"/>
</dbReference>
<dbReference type="PANTHER" id="PTHR43547">
    <property type="entry name" value="TWO-COMPONENT HISTIDINE KINASE"/>
    <property type="match status" value="1"/>
</dbReference>
<keyword evidence="6" id="KW-0418">Kinase</keyword>
<feature type="transmembrane region" description="Helical" evidence="13">
    <location>
        <begin position="784"/>
        <end position="805"/>
    </location>
</feature>
<dbReference type="PRINTS" id="PR00344">
    <property type="entry name" value="BCTRLSENSOR"/>
</dbReference>
<dbReference type="PROSITE" id="PS01124">
    <property type="entry name" value="HTH_ARAC_FAMILY_2"/>
    <property type="match status" value="1"/>
</dbReference>
<keyword evidence="3 12" id="KW-0597">Phosphoprotein</keyword>
<accession>A0A4U0H7X8</accession>
<dbReference type="InterPro" id="IPR003661">
    <property type="entry name" value="HisK_dim/P_dom"/>
</dbReference>
<protein>
    <recommendedName>
        <fullName evidence="2">histidine kinase</fullName>
        <ecNumber evidence="2">2.7.13.3</ecNumber>
    </recommendedName>
</protein>
<evidence type="ECO:0000259" key="15">
    <source>
        <dbReference type="PROSITE" id="PS01124"/>
    </source>
</evidence>
<dbReference type="EC" id="2.7.13.3" evidence="2"/>
<dbReference type="Gene3D" id="2.60.40.10">
    <property type="entry name" value="Immunoglobulins"/>
    <property type="match status" value="1"/>
</dbReference>
<keyword evidence="19" id="KW-1185">Reference proteome</keyword>
<gene>
    <name evidence="18" type="ORF">FAZ19_01050</name>
</gene>